<dbReference type="EMBL" id="JAEHOC010000007">
    <property type="protein sequence ID" value="KAG2440125.1"/>
    <property type="molecule type" value="Genomic_DNA"/>
</dbReference>
<reference evidence="1" key="1">
    <citation type="journal article" date="2020" name="bioRxiv">
        <title>Comparative genomics of Chlamydomonas.</title>
        <authorList>
            <person name="Craig R.J."/>
            <person name="Hasan A.R."/>
            <person name="Ness R.W."/>
            <person name="Keightley P.D."/>
        </authorList>
    </citation>
    <scope>NUCLEOTIDE SEQUENCE</scope>
    <source>
        <strain evidence="1">SAG 7.73</strain>
    </source>
</reference>
<comment type="caution">
    <text evidence="1">The sequence shown here is derived from an EMBL/GenBank/DDBJ whole genome shotgun (WGS) entry which is preliminary data.</text>
</comment>
<evidence type="ECO:0000313" key="2">
    <source>
        <dbReference type="Proteomes" id="UP000650467"/>
    </source>
</evidence>
<accession>A0A835W5G6</accession>
<gene>
    <name evidence="1" type="ORF">HXX76_004239</name>
</gene>
<dbReference type="Proteomes" id="UP000650467">
    <property type="component" value="Unassembled WGS sequence"/>
</dbReference>
<organism evidence="1 2">
    <name type="scientific">Chlamydomonas incerta</name>
    <dbReference type="NCBI Taxonomy" id="51695"/>
    <lineage>
        <taxon>Eukaryota</taxon>
        <taxon>Viridiplantae</taxon>
        <taxon>Chlorophyta</taxon>
        <taxon>core chlorophytes</taxon>
        <taxon>Chlorophyceae</taxon>
        <taxon>CS clade</taxon>
        <taxon>Chlamydomonadales</taxon>
        <taxon>Chlamydomonadaceae</taxon>
        <taxon>Chlamydomonas</taxon>
    </lineage>
</organism>
<protein>
    <submittedName>
        <fullName evidence="1">Uncharacterized protein</fullName>
    </submittedName>
</protein>
<evidence type="ECO:0000313" key="1">
    <source>
        <dbReference type="EMBL" id="KAG2440125.1"/>
    </source>
</evidence>
<dbReference type="OrthoDB" id="10337932at2759"/>
<sequence>MGVTVVADLAGQALEGAWLGGFSTITVKPLPAGDTANIGGMQVYLSFIAPPGLNPGSFKTFTDYGPPVSPTSPLTSFPADFFANAKDNVTYKDGSVTITVPYNQVDPAVGLFLALHFDVVSYCPSS</sequence>
<dbReference type="AlphaFoldDB" id="A0A835W5G6"/>
<name>A0A835W5G6_CHLIN</name>
<proteinExistence type="predicted"/>
<keyword evidence="2" id="KW-1185">Reference proteome</keyword>